<dbReference type="OrthoDB" id="9798454at2"/>
<evidence type="ECO:0000256" key="2">
    <source>
        <dbReference type="ARBA" id="ARBA00023002"/>
    </source>
</evidence>
<name>A0A430JFX6_9BACL</name>
<organism evidence="4 5">
    <name type="scientific">Paenibacillus whitsoniae</name>
    <dbReference type="NCBI Taxonomy" id="2496558"/>
    <lineage>
        <taxon>Bacteria</taxon>
        <taxon>Bacillati</taxon>
        <taxon>Bacillota</taxon>
        <taxon>Bacilli</taxon>
        <taxon>Bacillales</taxon>
        <taxon>Paenibacillaceae</taxon>
        <taxon>Paenibacillus</taxon>
    </lineage>
</organism>
<dbReference type="Gene3D" id="3.40.50.360">
    <property type="match status" value="1"/>
</dbReference>
<dbReference type="Pfam" id="PF02525">
    <property type="entry name" value="Flavodoxin_2"/>
    <property type="match status" value="1"/>
</dbReference>
<dbReference type="GO" id="GO:0003955">
    <property type="term" value="F:NAD(P)H dehydrogenase (quinone) activity"/>
    <property type="evidence" value="ECO:0007669"/>
    <property type="project" value="TreeGrafter"/>
</dbReference>
<comment type="similarity">
    <text evidence="1">Belongs to the NAD(P)H dehydrogenase (quinone) family.</text>
</comment>
<evidence type="ECO:0000313" key="5">
    <source>
        <dbReference type="Proteomes" id="UP000276128"/>
    </source>
</evidence>
<evidence type="ECO:0000313" key="4">
    <source>
        <dbReference type="EMBL" id="RTE09947.1"/>
    </source>
</evidence>
<dbReference type="GO" id="GO:0005829">
    <property type="term" value="C:cytosol"/>
    <property type="evidence" value="ECO:0007669"/>
    <property type="project" value="TreeGrafter"/>
</dbReference>
<dbReference type="PANTHER" id="PTHR10204">
    <property type="entry name" value="NAD P H OXIDOREDUCTASE-RELATED"/>
    <property type="match status" value="1"/>
</dbReference>
<proteinExistence type="inferred from homology"/>
<dbReference type="InterPro" id="IPR029039">
    <property type="entry name" value="Flavoprotein-like_sf"/>
</dbReference>
<keyword evidence="5" id="KW-1185">Reference proteome</keyword>
<dbReference type="SUPFAM" id="SSF52218">
    <property type="entry name" value="Flavoproteins"/>
    <property type="match status" value="1"/>
</dbReference>
<evidence type="ECO:0000256" key="1">
    <source>
        <dbReference type="ARBA" id="ARBA00006252"/>
    </source>
</evidence>
<dbReference type="InterPro" id="IPR003680">
    <property type="entry name" value="Flavodoxin_fold"/>
</dbReference>
<keyword evidence="2" id="KW-0560">Oxidoreductase</keyword>
<dbReference type="Proteomes" id="UP000276128">
    <property type="component" value="Unassembled WGS sequence"/>
</dbReference>
<comment type="caution">
    <text evidence="4">The sequence shown here is derived from an EMBL/GenBank/DDBJ whole genome shotgun (WGS) entry which is preliminary data.</text>
</comment>
<dbReference type="AlphaFoldDB" id="A0A430JFX6"/>
<dbReference type="EMBL" id="RXHU01000024">
    <property type="protein sequence ID" value="RTE09947.1"/>
    <property type="molecule type" value="Genomic_DNA"/>
</dbReference>
<sequence>MPSRIAMIQGHPHSESYCAALAAAYTKGALNSGAEIRHIHVGTLHFEPNLAYGYSKRMELEADLLAAQETIRWADHLVFVYPTWWGTIPALLKGFIDRTFLPGFAYQKRAGSVLWDKLLQGKSARLLVTMDTPSWYNRLVYRQGGHHVMKRATLQYCGVNPVRITELTPVSSSTPQQRERWLAKAEQLGLKRA</sequence>
<evidence type="ECO:0000259" key="3">
    <source>
        <dbReference type="Pfam" id="PF02525"/>
    </source>
</evidence>
<dbReference type="RefSeq" id="WP_126140993.1">
    <property type="nucleotide sequence ID" value="NZ_RXHU01000024.1"/>
</dbReference>
<dbReference type="InterPro" id="IPR051545">
    <property type="entry name" value="NAD(P)H_dehydrogenase_qn"/>
</dbReference>
<feature type="domain" description="Flavodoxin-like fold" evidence="3">
    <location>
        <begin position="4"/>
        <end position="186"/>
    </location>
</feature>
<accession>A0A430JFX6</accession>
<dbReference type="PANTHER" id="PTHR10204:SF34">
    <property type="entry name" value="NAD(P)H DEHYDROGENASE [QUINONE] 1 ISOFORM 1"/>
    <property type="match status" value="1"/>
</dbReference>
<gene>
    <name evidence="4" type="ORF">EJQ19_09610</name>
</gene>
<reference evidence="4 5" key="1">
    <citation type="submission" date="2018-12" db="EMBL/GenBank/DDBJ databases">
        <title>Bacillus ochoae sp. nov., Paenibacillus whitsoniae sp. nov., Paenibacillus spiritus sp. nov. Isolated from the Mars Exploration Rover during spacecraft assembly.</title>
        <authorList>
            <person name="Seuylemezian A."/>
            <person name="Vaishampayan P."/>
        </authorList>
    </citation>
    <scope>NUCLEOTIDE SEQUENCE [LARGE SCALE GENOMIC DNA]</scope>
    <source>
        <strain evidence="4 5">MER 54</strain>
    </source>
</reference>
<protein>
    <submittedName>
        <fullName evidence="4">Flavodoxin family protein</fullName>
    </submittedName>
</protein>